<dbReference type="AlphaFoldDB" id="A0A918I5P8"/>
<proteinExistence type="predicted"/>
<name>A0A918I5P8_9ACTN</name>
<evidence type="ECO:0000313" key="2">
    <source>
        <dbReference type="Proteomes" id="UP000618795"/>
    </source>
</evidence>
<protein>
    <submittedName>
        <fullName evidence="1">Uncharacterized protein</fullName>
    </submittedName>
</protein>
<gene>
    <name evidence="1" type="ORF">GCM10010260_08160</name>
</gene>
<organism evidence="1 2">
    <name type="scientific">Streptomyces filipinensis</name>
    <dbReference type="NCBI Taxonomy" id="66887"/>
    <lineage>
        <taxon>Bacteria</taxon>
        <taxon>Bacillati</taxon>
        <taxon>Actinomycetota</taxon>
        <taxon>Actinomycetes</taxon>
        <taxon>Kitasatosporales</taxon>
        <taxon>Streptomycetaceae</taxon>
        <taxon>Streptomyces</taxon>
    </lineage>
</organism>
<keyword evidence="2" id="KW-1185">Reference proteome</keyword>
<dbReference type="Proteomes" id="UP000618795">
    <property type="component" value="Unassembled WGS sequence"/>
</dbReference>
<comment type="caution">
    <text evidence="1">The sequence shown here is derived from an EMBL/GenBank/DDBJ whole genome shotgun (WGS) entry which is preliminary data.</text>
</comment>
<accession>A0A918I5P8</accession>
<reference evidence="1" key="2">
    <citation type="submission" date="2020-09" db="EMBL/GenBank/DDBJ databases">
        <authorList>
            <person name="Sun Q."/>
            <person name="Ohkuma M."/>
        </authorList>
    </citation>
    <scope>NUCLEOTIDE SEQUENCE</scope>
    <source>
        <strain evidence="1">JCM 4369</strain>
    </source>
</reference>
<reference evidence="1" key="1">
    <citation type="journal article" date="2014" name="Int. J. Syst. Evol. Microbiol.">
        <title>Complete genome sequence of Corynebacterium casei LMG S-19264T (=DSM 44701T), isolated from a smear-ripened cheese.</title>
        <authorList>
            <consortium name="US DOE Joint Genome Institute (JGI-PGF)"/>
            <person name="Walter F."/>
            <person name="Albersmeier A."/>
            <person name="Kalinowski J."/>
            <person name="Ruckert C."/>
        </authorList>
    </citation>
    <scope>NUCLEOTIDE SEQUENCE</scope>
    <source>
        <strain evidence="1">JCM 4369</strain>
    </source>
</reference>
<sequence length="43" mass="4614">MHTPMCPRPTPANLKGEDRMNAECAAAYGGKGARRVVSARSVR</sequence>
<dbReference type="EMBL" id="BMTD01000001">
    <property type="protein sequence ID" value="GGU78123.1"/>
    <property type="molecule type" value="Genomic_DNA"/>
</dbReference>
<evidence type="ECO:0000313" key="1">
    <source>
        <dbReference type="EMBL" id="GGU78123.1"/>
    </source>
</evidence>